<dbReference type="AlphaFoldDB" id="A0A392TL67"/>
<comment type="caution">
    <text evidence="4">The sequence shown here is derived from an EMBL/GenBank/DDBJ whole genome shotgun (WGS) entry which is preliminary data.</text>
</comment>
<dbReference type="Pfam" id="PF14380">
    <property type="entry name" value="WAK_assoc"/>
    <property type="match status" value="1"/>
</dbReference>
<dbReference type="Proteomes" id="UP000265520">
    <property type="component" value="Unassembled WGS sequence"/>
</dbReference>
<feature type="signal peptide" evidence="2">
    <location>
        <begin position="1"/>
        <end position="21"/>
    </location>
</feature>
<keyword evidence="5" id="KW-1185">Reference proteome</keyword>
<reference evidence="4 5" key="1">
    <citation type="journal article" date="2018" name="Front. Plant Sci.">
        <title>Red Clover (Trifolium pratense) and Zigzag Clover (T. medium) - A Picture of Genomic Similarities and Differences.</title>
        <authorList>
            <person name="Dluhosova J."/>
            <person name="Istvanek J."/>
            <person name="Nedelnik J."/>
            <person name="Repkova J."/>
        </authorList>
    </citation>
    <scope>NUCLEOTIDE SEQUENCE [LARGE SCALE GENOMIC DNA]</scope>
    <source>
        <strain evidence="5">cv. 10/8</strain>
        <tissue evidence="4">Leaf</tissue>
    </source>
</reference>
<evidence type="ECO:0000256" key="2">
    <source>
        <dbReference type="SAM" id="SignalP"/>
    </source>
</evidence>
<feature type="chain" id="PRO_5017375489" evidence="2">
    <location>
        <begin position="22"/>
        <end position="77"/>
    </location>
</feature>
<accession>A0A392TL67</accession>
<keyword evidence="4" id="KW-0418">Kinase</keyword>
<dbReference type="InterPro" id="IPR032872">
    <property type="entry name" value="WAK_assoc_C"/>
</dbReference>
<keyword evidence="1" id="KW-0325">Glycoprotein</keyword>
<evidence type="ECO:0000256" key="1">
    <source>
        <dbReference type="ARBA" id="ARBA00023180"/>
    </source>
</evidence>
<dbReference type="GO" id="GO:0016301">
    <property type="term" value="F:kinase activity"/>
    <property type="evidence" value="ECO:0007669"/>
    <property type="project" value="UniProtKB-KW"/>
</dbReference>
<keyword evidence="4" id="KW-0808">Transferase</keyword>
<sequence>MYSGFCTPSVTVMIPILATQAAQLISGNGIVSNVLKDGFDLKWTGNYGQCQGCIGTGGVCGNDGGSEFRCFCKDGPH</sequence>
<evidence type="ECO:0000313" key="4">
    <source>
        <dbReference type="EMBL" id="MCI60675.1"/>
    </source>
</evidence>
<feature type="non-terminal residue" evidence="4">
    <location>
        <position position="77"/>
    </location>
</feature>
<feature type="domain" description="Wall-associated receptor kinase C-terminal" evidence="3">
    <location>
        <begin position="6"/>
        <end position="75"/>
    </location>
</feature>
<proteinExistence type="predicted"/>
<protein>
    <submittedName>
        <fullName evidence="4">Ser/thr protein kinase</fullName>
    </submittedName>
</protein>
<keyword evidence="2" id="KW-0732">Signal</keyword>
<evidence type="ECO:0000259" key="3">
    <source>
        <dbReference type="Pfam" id="PF14380"/>
    </source>
</evidence>
<evidence type="ECO:0000313" key="5">
    <source>
        <dbReference type="Proteomes" id="UP000265520"/>
    </source>
</evidence>
<name>A0A392TL67_9FABA</name>
<organism evidence="4 5">
    <name type="scientific">Trifolium medium</name>
    <dbReference type="NCBI Taxonomy" id="97028"/>
    <lineage>
        <taxon>Eukaryota</taxon>
        <taxon>Viridiplantae</taxon>
        <taxon>Streptophyta</taxon>
        <taxon>Embryophyta</taxon>
        <taxon>Tracheophyta</taxon>
        <taxon>Spermatophyta</taxon>
        <taxon>Magnoliopsida</taxon>
        <taxon>eudicotyledons</taxon>
        <taxon>Gunneridae</taxon>
        <taxon>Pentapetalae</taxon>
        <taxon>rosids</taxon>
        <taxon>fabids</taxon>
        <taxon>Fabales</taxon>
        <taxon>Fabaceae</taxon>
        <taxon>Papilionoideae</taxon>
        <taxon>50 kb inversion clade</taxon>
        <taxon>NPAAA clade</taxon>
        <taxon>Hologalegina</taxon>
        <taxon>IRL clade</taxon>
        <taxon>Trifolieae</taxon>
        <taxon>Trifolium</taxon>
    </lineage>
</organism>
<dbReference type="EMBL" id="LXQA010586074">
    <property type="protein sequence ID" value="MCI60675.1"/>
    <property type="molecule type" value="Genomic_DNA"/>
</dbReference>